<dbReference type="Gene3D" id="2.60.40.3210">
    <property type="entry name" value="Zona pellucida, ZP-N domain"/>
    <property type="match status" value="1"/>
</dbReference>
<dbReference type="Pfam" id="PF00530">
    <property type="entry name" value="SRCR"/>
    <property type="match status" value="1"/>
</dbReference>
<evidence type="ECO:0000256" key="3">
    <source>
        <dbReference type="ARBA" id="ARBA00023157"/>
    </source>
</evidence>
<dbReference type="PROSITE" id="PS50287">
    <property type="entry name" value="SRCR_2"/>
    <property type="match status" value="1"/>
</dbReference>
<proteinExistence type="predicted"/>
<feature type="disulfide bond" evidence="5">
    <location>
        <begin position="242"/>
        <end position="252"/>
    </location>
</feature>
<feature type="disulfide bond" evidence="5">
    <location>
        <begin position="211"/>
        <end position="272"/>
    </location>
</feature>
<dbReference type="Gene3D" id="2.60.40.4100">
    <property type="entry name" value="Zona pellucida, ZP-C domain"/>
    <property type="match status" value="1"/>
</dbReference>
<dbReference type="PANTHER" id="PTHR14002:SF50">
    <property type="entry name" value="ALPHA-TECTORIN-LIKE-RELATED"/>
    <property type="match status" value="1"/>
</dbReference>
<keyword evidence="3 5" id="KW-1015">Disulfide bond</keyword>
<name>A0A7J6D5A2_9TELE</name>
<feature type="disulfide bond" evidence="5">
    <location>
        <begin position="198"/>
        <end position="262"/>
    </location>
</feature>
<evidence type="ECO:0000313" key="10">
    <source>
        <dbReference type="Proteomes" id="UP000579812"/>
    </source>
</evidence>
<evidence type="ECO:0000256" key="4">
    <source>
        <dbReference type="ARBA" id="ARBA00023180"/>
    </source>
</evidence>
<dbReference type="Gene3D" id="3.10.250.10">
    <property type="entry name" value="SRCR-like domain"/>
    <property type="match status" value="1"/>
</dbReference>
<evidence type="ECO:0000256" key="1">
    <source>
        <dbReference type="ARBA" id="ARBA00022729"/>
    </source>
</evidence>
<feature type="domain" description="SRCR" evidence="7">
    <location>
        <begin position="173"/>
        <end position="273"/>
    </location>
</feature>
<evidence type="ECO:0000256" key="6">
    <source>
        <dbReference type="SAM" id="MobiDB-lite"/>
    </source>
</evidence>
<evidence type="ECO:0000259" key="8">
    <source>
        <dbReference type="PROSITE" id="PS51034"/>
    </source>
</evidence>
<dbReference type="PANTHER" id="PTHR14002">
    <property type="entry name" value="ENDOGLIN/TGF-BETA RECEPTOR TYPE III"/>
    <property type="match status" value="1"/>
</dbReference>
<feature type="region of interest" description="Disordered" evidence="6">
    <location>
        <begin position="1"/>
        <end position="32"/>
    </location>
</feature>
<dbReference type="AlphaFoldDB" id="A0A7J6D5A2"/>
<dbReference type="InterPro" id="IPR001190">
    <property type="entry name" value="SRCR"/>
</dbReference>
<dbReference type="InterPro" id="IPR036772">
    <property type="entry name" value="SRCR-like_dom_sf"/>
</dbReference>
<reference evidence="9 10" key="1">
    <citation type="submission" date="2020-04" db="EMBL/GenBank/DDBJ databases">
        <title>Chromosome-level genome assembly of a cyprinid fish Onychostoma macrolepis by integration of Nanopore Sequencing, Bionano and Hi-C technology.</title>
        <authorList>
            <person name="Wang D."/>
        </authorList>
    </citation>
    <scope>NUCLEOTIDE SEQUENCE [LARGE SCALE GENOMIC DNA]</scope>
    <source>
        <strain evidence="9">SWU-2019</strain>
        <tissue evidence="9">Muscle</tissue>
    </source>
</reference>
<evidence type="ECO:0000256" key="2">
    <source>
        <dbReference type="ARBA" id="ARBA00022737"/>
    </source>
</evidence>
<keyword evidence="1" id="KW-0732">Signal</keyword>
<sequence>MDSNGDIEHNYLTARSRRPGTNKYSTMDSNGDIEHNYLTARSRRPGTNKYSTMDSNGDIEHNYLTARSRRPGTNKYSTMDSNGDIEHNYLTARSRRPGTNKYSTMDSNGDIEHNYLTARSRRPGTNKYSTMDSNSDTEHDYLTARSQAQTSAAPRTATVTLNTTALQPGVSAIRLVNGSSLCSGRVEVLYNGIWGTVCDDYWDSTDAAVVCRELGCGSVVEAKSSAYFGQGSGQIWLDDVECRGNESTLKNCSSSGWGSHNCVHEEDAGVICNALSDPCSEVSCTEDEWCGEKNGVYGCFCNESHRRPDPESFDFSEVCESSSGSMSLSRCQLFEAGFPTDSLHLNDPSCKGTVGNGRVEFYFDNNDHICGTGLMANGTHFIYENFIFGTPGSTEGPISRERILKLNFSCIYPQTQTLSMNMEINPLESIVHKQLPAGQGRYQVRMVPYQDAEFSQPFNGSVNVEVNQQMFVEIRVEGVDSRQFATVIDKCWATPENDPHHSVRWDLISGECPSQNDVTVELLQNGVNISSHFSFRMFVFNANSTKVYLHCTVYLCLLTGDHCSTHCDSGYHRREGRSAEFHDSASISMGPLMLSERN</sequence>
<accession>A0A7J6D5A2</accession>
<dbReference type="SMART" id="SM00241">
    <property type="entry name" value="ZP"/>
    <property type="match status" value="1"/>
</dbReference>
<keyword evidence="2" id="KW-0677">Repeat</keyword>
<dbReference type="FunFam" id="3.10.250.10:FF:000006">
    <property type="entry name" value="neurotrypsin isoform X2"/>
    <property type="match status" value="1"/>
</dbReference>
<gene>
    <name evidence="9" type="ORF">G5714_004644</name>
</gene>
<dbReference type="InterPro" id="IPR042235">
    <property type="entry name" value="ZP-C_dom"/>
</dbReference>
<evidence type="ECO:0000259" key="7">
    <source>
        <dbReference type="PROSITE" id="PS50287"/>
    </source>
</evidence>
<dbReference type="PROSITE" id="PS00420">
    <property type="entry name" value="SRCR_1"/>
    <property type="match status" value="1"/>
</dbReference>
<protein>
    <submittedName>
        <fullName evidence="9">Uncharacterized protein</fullName>
    </submittedName>
</protein>
<organism evidence="9 10">
    <name type="scientific">Onychostoma macrolepis</name>
    <dbReference type="NCBI Taxonomy" id="369639"/>
    <lineage>
        <taxon>Eukaryota</taxon>
        <taxon>Metazoa</taxon>
        <taxon>Chordata</taxon>
        <taxon>Craniata</taxon>
        <taxon>Vertebrata</taxon>
        <taxon>Euteleostomi</taxon>
        <taxon>Actinopterygii</taxon>
        <taxon>Neopterygii</taxon>
        <taxon>Teleostei</taxon>
        <taxon>Ostariophysi</taxon>
        <taxon>Cypriniformes</taxon>
        <taxon>Cyprinidae</taxon>
        <taxon>Acrossocheilinae</taxon>
        <taxon>Onychostoma</taxon>
    </lineage>
</organism>
<dbReference type="InterPro" id="IPR001507">
    <property type="entry name" value="ZP_dom"/>
</dbReference>
<dbReference type="Pfam" id="PF00100">
    <property type="entry name" value="Zona_pellucida"/>
    <property type="match status" value="1"/>
</dbReference>
<dbReference type="SMART" id="SM00202">
    <property type="entry name" value="SR"/>
    <property type="match status" value="1"/>
</dbReference>
<dbReference type="Proteomes" id="UP000579812">
    <property type="component" value="Unassembled WGS sequence"/>
</dbReference>
<dbReference type="PROSITE" id="PS51034">
    <property type="entry name" value="ZP_2"/>
    <property type="match status" value="1"/>
</dbReference>
<comment type="caution">
    <text evidence="9">The sequence shown here is derived from an EMBL/GenBank/DDBJ whole genome shotgun (WGS) entry which is preliminary data.</text>
</comment>
<evidence type="ECO:0000313" key="9">
    <source>
        <dbReference type="EMBL" id="KAF4114421.1"/>
    </source>
</evidence>
<dbReference type="InterPro" id="IPR055355">
    <property type="entry name" value="ZP-C"/>
</dbReference>
<dbReference type="SUPFAM" id="SSF56487">
    <property type="entry name" value="SRCR-like"/>
    <property type="match status" value="1"/>
</dbReference>
<dbReference type="Pfam" id="PF23344">
    <property type="entry name" value="ZP-N"/>
    <property type="match status" value="1"/>
</dbReference>
<dbReference type="EMBL" id="JAAMOB010000004">
    <property type="protein sequence ID" value="KAF4114421.1"/>
    <property type="molecule type" value="Genomic_DNA"/>
</dbReference>
<keyword evidence="10" id="KW-1185">Reference proteome</keyword>
<feature type="domain" description="ZP" evidence="8">
    <location>
        <begin position="318"/>
        <end position="574"/>
    </location>
</feature>
<dbReference type="GO" id="GO:0016020">
    <property type="term" value="C:membrane"/>
    <property type="evidence" value="ECO:0007669"/>
    <property type="project" value="InterPro"/>
</dbReference>
<dbReference type="PRINTS" id="PR00258">
    <property type="entry name" value="SPERACTRCPTR"/>
</dbReference>
<keyword evidence="4" id="KW-0325">Glycoprotein</keyword>
<evidence type="ECO:0000256" key="5">
    <source>
        <dbReference type="PROSITE-ProRule" id="PRU00196"/>
    </source>
</evidence>
<dbReference type="InterPro" id="IPR055356">
    <property type="entry name" value="ZP-N"/>
</dbReference>